<evidence type="ECO:0000256" key="1">
    <source>
        <dbReference type="SAM" id="SignalP"/>
    </source>
</evidence>
<keyword evidence="2" id="KW-1185">Reference proteome</keyword>
<reference evidence="3" key="1">
    <citation type="submission" date="2024-02" db="UniProtKB">
        <authorList>
            <consortium name="WormBaseParasite"/>
        </authorList>
    </citation>
    <scope>IDENTIFICATION</scope>
</reference>
<sequence>MMPLRRVLGQLLLLVLFTALVHSQAYGPYTNYGRYSSSYYPYYRRGPSPYGVGGGNYGAGDYYTSAQTQGIYYRNPLKPPVMLMCEGRACQGQGYMLG</sequence>
<evidence type="ECO:0000313" key="3">
    <source>
        <dbReference type="WBParaSite" id="MBELARI_LOCUS9485"/>
    </source>
</evidence>
<evidence type="ECO:0000313" key="2">
    <source>
        <dbReference type="Proteomes" id="UP000887575"/>
    </source>
</evidence>
<feature type="signal peptide" evidence="1">
    <location>
        <begin position="1"/>
        <end position="23"/>
    </location>
</feature>
<proteinExistence type="predicted"/>
<organism evidence="2 3">
    <name type="scientific">Mesorhabditis belari</name>
    <dbReference type="NCBI Taxonomy" id="2138241"/>
    <lineage>
        <taxon>Eukaryota</taxon>
        <taxon>Metazoa</taxon>
        <taxon>Ecdysozoa</taxon>
        <taxon>Nematoda</taxon>
        <taxon>Chromadorea</taxon>
        <taxon>Rhabditida</taxon>
        <taxon>Rhabditina</taxon>
        <taxon>Rhabditomorpha</taxon>
        <taxon>Rhabditoidea</taxon>
        <taxon>Rhabditidae</taxon>
        <taxon>Mesorhabditinae</taxon>
        <taxon>Mesorhabditis</taxon>
    </lineage>
</organism>
<feature type="chain" id="PRO_5041911112" evidence="1">
    <location>
        <begin position="24"/>
        <end position="98"/>
    </location>
</feature>
<accession>A0AAF3FQK6</accession>
<keyword evidence="1" id="KW-0732">Signal</keyword>
<dbReference type="WBParaSite" id="MBELARI_LOCUS9485">
    <property type="protein sequence ID" value="MBELARI_LOCUS9485"/>
    <property type="gene ID" value="MBELARI_LOCUS9485"/>
</dbReference>
<protein>
    <submittedName>
        <fullName evidence="3">Uncharacterized protein</fullName>
    </submittedName>
</protein>
<dbReference type="AlphaFoldDB" id="A0AAF3FQK6"/>
<dbReference type="Proteomes" id="UP000887575">
    <property type="component" value="Unassembled WGS sequence"/>
</dbReference>
<name>A0AAF3FQK6_9BILA</name>